<evidence type="ECO:0000256" key="1">
    <source>
        <dbReference type="ARBA" id="ARBA00001633"/>
    </source>
</evidence>
<keyword evidence="11" id="KW-1185">Reference proteome</keyword>
<evidence type="ECO:0000256" key="2">
    <source>
        <dbReference type="ARBA" id="ARBA00004696"/>
    </source>
</evidence>
<keyword evidence="8" id="KW-0456">Lyase</keyword>
<name>M1P834_9CORY</name>
<comment type="pathway">
    <text evidence="2">Amino-acid biosynthesis; L-tryptophan biosynthesis; L-tryptophan from chorismate: step 4/5.</text>
</comment>
<dbReference type="SUPFAM" id="SSF51366">
    <property type="entry name" value="Ribulose-phoshate binding barrel"/>
    <property type="match status" value="1"/>
</dbReference>
<dbReference type="GO" id="GO:0004640">
    <property type="term" value="F:phosphoribosylanthranilate isomerase activity"/>
    <property type="evidence" value="ECO:0007669"/>
    <property type="project" value="TreeGrafter"/>
</dbReference>
<evidence type="ECO:0000256" key="8">
    <source>
        <dbReference type="ARBA" id="ARBA00023239"/>
    </source>
</evidence>
<dbReference type="eggNOG" id="COG0134">
    <property type="taxonomic scope" value="Bacteria"/>
</dbReference>
<dbReference type="InterPro" id="IPR013798">
    <property type="entry name" value="Indole-3-glycerol_P_synth_dom"/>
</dbReference>
<evidence type="ECO:0000313" key="11">
    <source>
        <dbReference type="Proteomes" id="UP000011723"/>
    </source>
</evidence>
<dbReference type="Gene3D" id="3.20.20.70">
    <property type="entry name" value="Aldolase class I"/>
    <property type="match status" value="1"/>
</dbReference>
<dbReference type="AlphaFoldDB" id="M1P834"/>
<reference evidence="10 11" key="1">
    <citation type="journal article" date="2012" name="Stand. Genomic Sci.">
        <title>Genome sequence of the halotolerant bacterium Corynebacterium halotolerans type strain YIM 70093(T) (= DSM 44683(T)).</title>
        <authorList>
            <person name="Ruckert C."/>
            <person name="Albersmeier A."/>
            <person name="Al-Dilaimi A."/>
            <person name="Niehaus K."/>
            <person name="Szczepanowski R."/>
            <person name="Kalinowski J."/>
        </authorList>
    </citation>
    <scope>NUCLEOTIDE SEQUENCE [LARGE SCALE GENOMIC DNA]</scope>
    <source>
        <strain evidence="10">YIM 70093</strain>
    </source>
</reference>
<dbReference type="EC" id="4.1.1.48" evidence="3"/>
<dbReference type="UniPathway" id="UPA00035">
    <property type="reaction ID" value="UER00043"/>
</dbReference>
<evidence type="ECO:0000256" key="4">
    <source>
        <dbReference type="ARBA" id="ARBA00022605"/>
    </source>
</evidence>
<dbReference type="InterPro" id="IPR011060">
    <property type="entry name" value="RibuloseP-bd_barrel"/>
</dbReference>
<keyword evidence="5" id="KW-0210">Decarboxylase</keyword>
<dbReference type="PATRIC" id="fig|1121362.3.peg.1846"/>
<dbReference type="PANTHER" id="PTHR22854">
    <property type="entry name" value="TRYPTOPHAN BIOSYNTHESIS PROTEIN"/>
    <property type="match status" value="1"/>
</dbReference>
<evidence type="ECO:0000256" key="3">
    <source>
        <dbReference type="ARBA" id="ARBA00012362"/>
    </source>
</evidence>
<evidence type="ECO:0000256" key="6">
    <source>
        <dbReference type="ARBA" id="ARBA00022822"/>
    </source>
</evidence>
<dbReference type="Pfam" id="PF00218">
    <property type="entry name" value="IGPS"/>
    <property type="match status" value="1"/>
</dbReference>
<dbReference type="InterPro" id="IPR045186">
    <property type="entry name" value="Indole-3-glycerol_P_synth"/>
</dbReference>
<dbReference type="PANTHER" id="PTHR22854:SF2">
    <property type="entry name" value="INDOLE-3-GLYCEROL-PHOSPHATE SYNTHASE"/>
    <property type="match status" value="1"/>
</dbReference>
<dbReference type="GO" id="GO:0000162">
    <property type="term" value="P:L-tryptophan biosynthetic process"/>
    <property type="evidence" value="ECO:0007669"/>
    <property type="project" value="UniProtKB-UniPathway"/>
</dbReference>
<comment type="catalytic activity">
    <reaction evidence="1">
        <text>1-(2-carboxyphenylamino)-1-deoxy-D-ribulose 5-phosphate + H(+) = (1S,2R)-1-C-(indol-3-yl)glycerol 3-phosphate + CO2 + H2O</text>
        <dbReference type="Rhea" id="RHEA:23476"/>
        <dbReference type="ChEBI" id="CHEBI:15377"/>
        <dbReference type="ChEBI" id="CHEBI:15378"/>
        <dbReference type="ChEBI" id="CHEBI:16526"/>
        <dbReference type="ChEBI" id="CHEBI:58613"/>
        <dbReference type="ChEBI" id="CHEBI:58866"/>
        <dbReference type="EC" id="4.1.1.48"/>
    </reaction>
</comment>
<dbReference type="EMBL" id="CP003697">
    <property type="protein sequence ID" value="AGF72831.1"/>
    <property type="molecule type" value="Genomic_DNA"/>
</dbReference>
<dbReference type="KEGG" id="chn:A605_09145"/>
<evidence type="ECO:0000256" key="7">
    <source>
        <dbReference type="ARBA" id="ARBA00023141"/>
    </source>
</evidence>
<dbReference type="InterPro" id="IPR013785">
    <property type="entry name" value="Aldolase_TIM"/>
</dbReference>
<evidence type="ECO:0000313" key="10">
    <source>
        <dbReference type="EMBL" id="AGF72831.1"/>
    </source>
</evidence>
<sequence length="269" mass="28493">MALDGIVDTVLEDVSRREAVVPFKEIKARSRDTEPARDAAGALLRPGCGVIAEIKREVPGKGPIAGVDSFEAIARLARQFEESGAHLIACQTEPHRFRGSLEDMQVARAAVELPMLCRDVIIDPYQIHEARCFGADMVPLQVELLGQARLESLLDRIESLGMTALAEVRSPEDADRALAAGATVVGVNAWTIGGQVLDRSTFSDVVPGLPPETLRIALGGVHSPRELFAYSAAGADAVVVGEGILTSEDPAACTRTLAAAGQHPACPSR</sequence>
<evidence type="ECO:0000256" key="5">
    <source>
        <dbReference type="ARBA" id="ARBA00022793"/>
    </source>
</evidence>
<protein>
    <recommendedName>
        <fullName evidence="3">indole-3-glycerol-phosphate synthase</fullName>
        <ecNumber evidence="3">4.1.1.48</ecNumber>
    </recommendedName>
</protein>
<proteinExistence type="predicted"/>
<accession>M1P834</accession>
<dbReference type="STRING" id="1121362.A605_09145"/>
<dbReference type="HOGENOM" id="CLU_034247_0_0_11"/>
<keyword evidence="7" id="KW-0057">Aromatic amino acid biosynthesis</keyword>
<organism evidence="10 11">
    <name type="scientific">Corynebacterium halotolerans YIM 70093 = DSM 44683</name>
    <dbReference type="NCBI Taxonomy" id="1121362"/>
    <lineage>
        <taxon>Bacteria</taxon>
        <taxon>Bacillati</taxon>
        <taxon>Actinomycetota</taxon>
        <taxon>Actinomycetes</taxon>
        <taxon>Mycobacteriales</taxon>
        <taxon>Corynebacteriaceae</taxon>
        <taxon>Corynebacterium</taxon>
    </lineage>
</organism>
<evidence type="ECO:0000259" key="9">
    <source>
        <dbReference type="Pfam" id="PF00218"/>
    </source>
</evidence>
<keyword evidence="6" id="KW-0822">Tryptophan biosynthesis</keyword>
<keyword evidence="4" id="KW-0028">Amino-acid biosynthesis</keyword>
<dbReference type="Proteomes" id="UP000011723">
    <property type="component" value="Chromosome"/>
</dbReference>
<feature type="domain" description="Indole-3-glycerol phosphate synthase" evidence="9">
    <location>
        <begin position="3"/>
        <end position="257"/>
    </location>
</feature>
<gene>
    <name evidence="10" type="ORF">A605_09145</name>
</gene>
<dbReference type="GO" id="GO:0004425">
    <property type="term" value="F:indole-3-glycerol-phosphate synthase activity"/>
    <property type="evidence" value="ECO:0007669"/>
    <property type="project" value="UniProtKB-EC"/>
</dbReference>
<dbReference type="CDD" id="cd00331">
    <property type="entry name" value="IGPS"/>
    <property type="match status" value="1"/>
</dbReference>